<dbReference type="STRING" id="87626.PTD2_04091"/>
<dbReference type="AlphaFoldDB" id="A4C589"/>
<dbReference type="EMBL" id="AAOH01000001">
    <property type="protein sequence ID" value="EAR30721.1"/>
    <property type="molecule type" value="Genomic_DNA"/>
</dbReference>
<dbReference type="Proteomes" id="UP000006201">
    <property type="component" value="Unassembled WGS sequence"/>
</dbReference>
<name>A4C589_9GAMM</name>
<evidence type="ECO:0008006" key="3">
    <source>
        <dbReference type="Google" id="ProtNLM"/>
    </source>
</evidence>
<organism evidence="1 2">
    <name type="scientific">Pseudoalteromonas tunicata D2</name>
    <dbReference type="NCBI Taxonomy" id="87626"/>
    <lineage>
        <taxon>Bacteria</taxon>
        <taxon>Pseudomonadati</taxon>
        <taxon>Pseudomonadota</taxon>
        <taxon>Gammaproteobacteria</taxon>
        <taxon>Alteromonadales</taxon>
        <taxon>Pseudoalteromonadaceae</taxon>
        <taxon>Pseudoalteromonas</taxon>
    </lineage>
</organism>
<dbReference type="OrthoDB" id="6106106at2"/>
<dbReference type="eggNOG" id="ENOG5032RZ1">
    <property type="taxonomic scope" value="Bacteria"/>
</dbReference>
<proteinExistence type="predicted"/>
<dbReference type="HOGENOM" id="CLU_174786_0_0_6"/>
<comment type="caution">
    <text evidence="1">The sequence shown here is derived from an EMBL/GenBank/DDBJ whole genome shotgun (WGS) entry which is preliminary data.</text>
</comment>
<accession>A4C589</accession>
<keyword evidence="2" id="KW-1185">Reference proteome</keyword>
<gene>
    <name evidence="1" type="ORF">PTD2_04091</name>
</gene>
<sequence length="83" mass="9218">MARPNKNAPTRTVDIFCKACQAKLYKYQKGGKGALVKCFVERITQDFTINAGQCPNCQQFFARQCLIRGVPALKIIGGKVHSK</sequence>
<dbReference type="RefSeq" id="WP_009837019.1">
    <property type="nucleotide sequence ID" value="NZ_AAOH01000001.1"/>
</dbReference>
<protein>
    <recommendedName>
        <fullName evidence="3">Zn-ribbon motif protein</fullName>
    </recommendedName>
</protein>
<evidence type="ECO:0000313" key="2">
    <source>
        <dbReference type="Proteomes" id="UP000006201"/>
    </source>
</evidence>
<evidence type="ECO:0000313" key="1">
    <source>
        <dbReference type="EMBL" id="EAR30721.1"/>
    </source>
</evidence>
<reference evidence="1 2" key="1">
    <citation type="submission" date="2006-02" db="EMBL/GenBank/DDBJ databases">
        <authorList>
            <person name="Moran M.A."/>
            <person name="Kjelleberg S."/>
            <person name="Egan S."/>
            <person name="Saunders N."/>
            <person name="Thomas T."/>
            <person name="Ferriera S."/>
            <person name="Johnson J."/>
            <person name="Kravitz S."/>
            <person name="Halpern A."/>
            <person name="Remington K."/>
            <person name="Beeson K."/>
            <person name="Tran B."/>
            <person name="Rogers Y.-H."/>
            <person name="Friedman R."/>
            <person name="Venter J.C."/>
        </authorList>
    </citation>
    <scope>NUCLEOTIDE SEQUENCE [LARGE SCALE GENOMIC DNA]</scope>
    <source>
        <strain evidence="1 2">D2</strain>
    </source>
</reference>